<evidence type="ECO:0000313" key="2">
    <source>
        <dbReference type="Proteomes" id="UP000293300"/>
    </source>
</evidence>
<keyword evidence="2" id="KW-1185">Reference proteome</keyword>
<dbReference type="EMBL" id="SJPE01000003">
    <property type="protein sequence ID" value="TBX70332.1"/>
    <property type="molecule type" value="Genomic_DNA"/>
</dbReference>
<protein>
    <submittedName>
        <fullName evidence="1">Uncharacterized protein</fullName>
    </submittedName>
</protein>
<evidence type="ECO:0000313" key="1">
    <source>
        <dbReference type="EMBL" id="TBX70332.1"/>
    </source>
</evidence>
<dbReference type="RefSeq" id="WP_131475293.1">
    <property type="nucleotide sequence ID" value="NZ_SJPE01000003.1"/>
</dbReference>
<dbReference type="OrthoDB" id="1374100at2"/>
<name>A0A4Q9Z2D3_9FLAO</name>
<dbReference type="Proteomes" id="UP000293300">
    <property type="component" value="Unassembled WGS sequence"/>
</dbReference>
<reference evidence="1 2" key="1">
    <citation type="submission" date="2019-02" db="EMBL/GenBank/DDBJ databases">
        <title>Flavobacterium sp. RD-2-33 isolated from forest soil.</title>
        <authorList>
            <person name="Chaudhary D.K."/>
        </authorList>
    </citation>
    <scope>NUCLEOTIDE SEQUENCE [LARGE SCALE GENOMIC DNA]</scope>
    <source>
        <strain evidence="1 2">RD-2-33</strain>
    </source>
</reference>
<accession>A0A4Q9Z2D3</accession>
<sequence>MSWNNVDTRCRIMYGDQLTSNLKPQERKFIIHTIAEEFPHFSRVRIAASVDHCFKINQGPIPRRTFLTFIQNFLR</sequence>
<comment type="caution">
    <text evidence="1">The sequence shown here is derived from an EMBL/GenBank/DDBJ whole genome shotgun (WGS) entry which is preliminary data.</text>
</comment>
<dbReference type="AlphaFoldDB" id="A0A4Q9Z2D3"/>
<gene>
    <name evidence="1" type="ORF">EZL74_03925</name>
</gene>
<proteinExistence type="predicted"/>
<organism evidence="1 2">
    <name type="scientific">Flavobacterium silvisoli</name>
    <dbReference type="NCBI Taxonomy" id="2529433"/>
    <lineage>
        <taxon>Bacteria</taxon>
        <taxon>Pseudomonadati</taxon>
        <taxon>Bacteroidota</taxon>
        <taxon>Flavobacteriia</taxon>
        <taxon>Flavobacteriales</taxon>
        <taxon>Flavobacteriaceae</taxon>
        <taxon>Flavobacterium</taxon>
    </lineage>
</organism>